<organism evidence="3 4">
    <name type="scientific">Desmophyllum pertusum</name>
    <dbReference type="NCBI Taxonomy" id="174260"/>
    <lineage>
        <taxon>Eukaryota</taxon>
        <taxon>Metazoa</taxon>
        <taxon>Cnidaria</taxon>
        <taxon>Anthozoa</taxon>
        <taxon>Hexacorallia</taxon>
        <taxon>Scleractinia</taxon>
        <taxon>Caryophylliina</taxon>
        <taxon>Caryophylliidae</taxon>
        <taxon>Desmophyllum</taxon>
    </lineage>
</organism>
<dbReference type="SMART" id="SM00327">
    <property type="entry name" value="VWA"/>
    <property type="match status" value="3"/>
</dbReference>
<feature type="domain" description="VWFA" evidence="2">
    <location>
        <begin position="40"/>
        <end position="216"/>
    </location>
</feature>
<dbReference type="PRINTS" id="PR01705">
    <property type="entry name" value="TSP1REPEAT"/>
</dbReference>
<dbReference type="SUPFAM" id="SSF82895">
    <property type="entry name" value="TSP-1 type 1 repeat"/>
    <property type="match status" value="1"/>
</dbReference>
<reference evidence="3" key="1">
    <citation type="submission" date="2023-01" db="EMBL/GenBank/DDBJ databases">
        <title>Genome assembly of the deep-sea coral Lophelia pertusa.</title>
        <authorList>
            <person name="Herrera S."/>
            <person name="Cordes E."/>
        </authorList>
    </citation>
    <scope>NUCLEOTIDE SEQUENCE</scope>
    <source>
        <strain evidence="3">USNM1676648</strain>
        <tissue evidence="3">Polyp</tissue>
    </source>
</reference>
<keyword evidence="4" id="KW-1185">Reference proteome</keyword>
<dbReference type="OrthoDB" id="5965743at2759"/>
<dbReference type="InterPro" id="IPR036383">
    <property type="entry name" value="TSP1_rpt_sf"/>
</dbReference>
<dbReference type="PANTHER" id="PTHR24020:SF20">
    <property type="entry name" value="PH DOMAIN-CONTAINING PROTEIN"/>
    <property type="match status" value="1"/>
</dbReference>
<dbReference type="InterPro" id="IPR050525">
    <property type="entry name" value="ECM_Assembly_Org"/>
</dbReference>
<dbReference type="Pfam" id="PF00092">
    <property type="entry name" value="VWA"/>
    <property type="match status" value="3"/>
</dbReference>
<dbReference type="Gene3D" id="2.20.100.10">
    <property type="entry name" value="Thrombospondin type-1 (TSP1) repeat"/>
    <property type="match status" value="2"/>
</dbReference>
<evidence type="ECO:0000259" key="2">
    <source>
        <dbReference type="PROSITE" id="PS50234"/>
    </source>
</evidence>
<dbReference type="FunFam" id="2.20.100.10:FF:000001">
    <property type="entry name" value="semaphorin-5A isoform X1"/>
    <property type="match status" value="1"/>
</dbReference>
<sequence length="739" mass="82965">MLCWPMDFRSLTMAIRWNIGFLLLFAAYSVSFDCQNTVMDIALVIPTKGNISETDYATMIDSIENLIKQFSTLKGRSHVAIVQFAEEAKVRVNVTDLGSQEDLDKVIKAVQDETEDLGENTYTFKALDVVAKEVFKEDENERATAIDVIILFTNKPSDDKYSRRVIKSLEGKGIYRVVVGIGNDIKGEEIEQITGGKEGGFRVGNFDDLKAKTNEIHNVTCNMLNCEDPPLDICLVIDQTESVRLPNYKKMLDSVNSFIQFFAVGENKTHFAIVTFANQSQIRISFSDIQYQSHANLSKFIVEMKNDTLSRPTRTDRALWKAGQEVFNETNGDRPNAPGVMIVLTDGKTHKDSDAFKKVLIPLKRKNVHRIAVGIGPKVIPEQLKEIAGGKDGVINVASFENLSKELRKLREVTCTIDGNYTEWSEWSECSVTCNGGVRSRTRTCSNPAPKNGGENCVSRFGAGEDFEDCNTMECGHNGNYTNWSNWSKCSSDCDGVQIRYRLCTHPPPEGLASCTGNATETRACGNACPAVSPCKDGIDLALLIDCSNSVRHEYFRRLLRKFIPNFVRQFNISEKKTRVGIVMFNAKATLVNDFRSDVSFNTEELLKKIIYKRWDLKFKTRIDRGLELVSMKLFSEDGGDRKNKSNVLVVLTDGKPFPPDKVKPFNQTLPPLRNDKQANIAFVGFGKPGKLNYRNLKKFAVPNKIITLDSHRDYGNKGKKLAELRKAVCGKIFFCTFV</sequence>
<dbReference type="EMBL" id="MU825879">
    <property type="protein sequence ID" value="KAJ7385869.1"/>
    <property type="molecule type" value="Genomic_DNA"/>
</dbReference>
<keyword evidence="1" id="KW-1015">Disulfide bond</keyword>
<comment type="caution">
    <text evidence="3">The sequence shown here is derived from an EMBL/GenBank/DDBJ whole genome shotgun (WGS) entry which is preliminary data.</text>
</comment>
<accession>A0A9W9ZTU5</accession>
<dbReference type="Pfam" id="PF00090">
    <property type="entry name" value="TSP_1"/>
    <property type="match status" value="2"/>
</dbReference>
<dbReference type="InterPro" id="IPR002035">
    <property type="entry name" value="VWF_A"/>
</dbReference>
<evidence type="ECO:0000256" key="1">
    <source>
        <dbReference type="ARBA" id="ARBA00023157"/>
    </source>
</evidence>
<dbReference type="Gene3D" id="3.40.50.410">
    <property type="entry name" value="von Willebrand factor, type A domain"/>
    <property type="match status" value="3"/>
</dbReference>
<dbReference type="PROSITE" id="PS50092">
    <property type="entry name" value="TSP1"/>
    <property type="match status" value="2"/>
</dbReference>
<dbReference type="PRINTS" id="PR00453">
    <property type="entry name" value="VWFADOMAIN"/>
</dbReference>
<dbReference type="PANTHER" id="PTHR24020">
    <property type="entry name" value="COLLAGEN ALPHA"/>
    <property type="match status" value="1"/>
</dbReference>
<dbReference type="InterPro" id="IPR000884">
    <property type="entry name" value="TSP1_rpt"/>
</dbReference>
<dbReference type="SMART" id="SM00209">
    <property type="entry name" value="TSP1"/>
    <property type="match status" value="2"/>
</dbReference>
<protein>
    <recommendedName>
        <fullName evidence="2">VWFA domain-containing protein</fullName>
    </recommendedName>
</protein>
<proteinExistence type="predicted"/>
<feature type="domain" description="VWFA" evidence="2">
    <location>
        <begin position="232"/>
        <end position="417"/>
    </location>
</feature>
<dbReference type="AlphaFoldDB" id="A0A9W9ZTU5"/>
<dbReference type="PROSITE" id="PS50234">
    <property type="entry name" value="VWFA"/>
    <property type="match status" value="3"/>
</dbReference>
<evidence type="ECO:0000313" key="3">
    <source>
        <dbReference type="EMBL" id="KAJ7385869.1"/>
    </source>
</evidence>
<name>A0A9W9ZTU5_9CNID</name>
<dbReference type="Proteomes" id="UP001163046">
    <property type="component" value="Unassembled WGS sequence"/>
</dbReference>
<dbReference type="SUPFAM" id="SSF53300">
    <property type="entry name" value="vWA-like"/>
    <property type="match status" value="3"/>
</dbReference>
<gene>
    <name evidence="3" type="ORF">OS493_013905</name>
</gene>
<dbReference type="InterPro" id="IPR036465">
    <property type="entry name" value="vWFA_dom_sf"/>
</dbReference>
<dbReference type="CDD" id="cd01450">
    <property type="entry name" value="vWFA_subfamily_ECM"/>
    <property type="match status" value="3"/>
</dbReference>
<evidence type="ECO:0000313" key="4">
    <source>
        <dbReference type="Proteomes" id="UP001163046"/>
    </source>
</evidence>
<feature type="domain" description="VWFA" evidence="2">
    <location>
        <begin position="540"/>
        <end position="729"/>
    </location>
</feature>